<comment type="subcellular location">
    <subcellularLocation>
        <location evidence="1">Secreted</location>
    </subcellularLocation>
</comment>
<evidence type="ECO:0000256" key="1">
    <source>
        <dbReference type="ARBA" id="ARBA00004613"/>
    </source>
</evidence>
<dbReference type="InterPro" id="IPR036908">
    <property type="entry name" value="RlpA-like_sf"/>
</dbReference>
<dbReference type="Pfam" id="PF07249">
    <property type="entry name" value="Cerato-platanin"/>
    <property type="match status" value="1"/>
</dbReference>
<reference evidence="5 6" key="1">
    <citation type="submission" date="2017-10" db="EMBL/GenBank/DDBJ databases">
        <title>Comparative genomics in systemic dimorphic fungi from Ajellomycetaceae.</title>
        <authorList>
            <person name="Munoz J.F."/>
            <person name="Mcewen J.G."/>
            <person name="Clay O.K."/>
            <person name="Cuomo C.A."/>
        </authorList>
    </citation>
    <scope>NUCLEOTIDE SEQUENCE [LARGE SCALE GENOMIC DNA]</scope>
    <source>
        <strain evidence="5 6">UAMH7299</strain>
    </source>
</reference>
<keyword evidence="4" id="KW-0732">Signal</keyword>
<feature type="signal peptide" evidence="4">
    <location>
        <begin position="1"/>
        <end position="23"/>
    </location>
</feature>
<protein>
    <submittedName>
        <fullName evidence="5">Uncharacterized protein</fullName>
    </submittedName>
</protein>
<keyword evidence="3" id="KW-0964">Secreted</keyword>
<name>A0A2B7XQU9_POLH7</name>
<evidence type="ECO:0000256" key="2">
    <source>
        <dbReference type="ARBA" id="ARBA00010421"/>
    </source>
</evidence>
<comment type="similarity">
    <text evidence="2">Belongs to the cerato-platanin family.</text>
</comment>
<dbReference type="CDD" id="cd22778">
    <property type="entry name" value="DPBB_CEPL-like"/>
    <property type="match status" value="1"/>
</dbReference>
<dbReference type="Proteomes" id="UP000224634">
    <property type="component" value="Unassembled WGS sequence"/>
</dbReference>
<evidence type="ECO:0000313" key="5">
    <source>
        <dbReference type="EMBL" id="PGH11141.1"/>
    </source>
</evidence>
<evidence type="ECO:0000256" key="4">
    <source>
        <dbReference type="SAM" id="SignalP"/>
    </source>
</evidence>
<dbReference type="OrthoDB" id="4898945at2759"/>
<comment type="caution">
    <text evidence="5">The sequence shown here is derived from an EMBL/GenBank/DDBJ whole genome shotgun (WGS) entry which is preliminary data.</text>
</comment>
<dbReference type="SUPFAM" id="SSF50685">
    <property type="entry name" value="Barwin-like endoglucanases"/>
    <property type="match status" value="1"/>
</dbReference>
<keyword evidence="6" id="KW-1185">Reference proteome</keyword>
<proteinExistence type="inferred from homology"/>
<dbReference type="InterPro" id="IPR010829">
    <property type="entry name" value="Cerato-platanin"/>
</dbReference>
<organism evidence="5 6">
    <name type="scientific">Polytolypa hystricis (strain UAMH7299)</name>
    <dbReference type="NCBI Taxonomy" id="1447883"/>
    <lineage>
        <taxon>Eukaryota</taxon>
        <taxon>Fungi</taxon>
        <taxon>Dikarya</taxon>
        <taxon>Ascomycota</taxon>
        <taxon>Pezizomycotina</taxon>
        <taxon>Eurotiomycetes</taxon>
        <taxon>Eurotiomycetidae</taxon>
        <taxon>Onygenales</taxon>
        <taxon>Onygenales incertae sedis</taxon>
        <taxon>Polytolypa</taxon>
    </lineage>
</organism>
<dbReference type="EMBL" id="PDNA01000136">
    <property type="protein sequence ID" value="PGH11141.1"/>
    <property type="molecule type" value="Genomic_DNA"/>
</dbReference>
<dbReference type="GO" id="GO:0005576">
    <property type="term" value="C:extracellular region"/>
    <property type="evidence" value="ECO:0007669"/>
    <property type="project" value="UniProtKB-SubCell"/>
</dbReference>
<feature type="chain" id="PRO_5012496437" evidence="4">
    <location>
        <begin position="24"/>
        <end position="151"/>
    </location>
</feature>
<accession>A0A2B7XQU9</accession>
<dbReference type="AlphaFoldDB" id="A0A2B7XQU9"/>
<dbReference type="Gene3D" id="2.40.40.10">
    <property type="entry name" value="RlpA-like domain"/>
    <property type="match status" value="1"/>
</dbReference>
<gene>
    <name evidence="5" type="ORF">AJ80_07243</name>
</gene>
<sequence>MLFTIRNTLTLVLLSTSSLLTNAQSTTVSVSYDENYDSSDLSLAVVACSDGSNGLIHKGYDTAGSLPPFPNIGAFYTVENWNSPNCGKCYQITFNENGNQIYALAVDKAGAGSVNLSKTAMNTLTDGLAEQIGRVDMEAEEVGLDKCQMPA</sequence>
<evidence type="ECO:0000256" key="3">
    <source>
        <dbReference type="ARBA" id="ARBA00022525"/>
    </source>
</evidence>
<evidence type="ECO:0000313" key="6">
    <source>
        <dbReference type="Proteomes" id="UP000224634"/>
    </source>
</evidence>